<protein>
    <recommendedName>
        <fullName evidence="4">DNA-binding protein MutS2</fullName>
    </recommendedName>
</protein>
<feature type="domain" description="DNA mismatch repair proteins mutS family" evidence="6">
    <location>
        <begin position="503"/>
        <end position="685"/>
    </location>
</feature>
<comment type="similarity">
    <text evidence="4">Belongs to the DNA mismatch repair MutS family. Archaeal Muts2 subfamily.</text>
</comment>
<dbReference type="PANTHER" id="PTHR11361:SF125">
    <property type="entry name" value="DNA-BINDING PROTEIN MUTS2"/>
    <property type="match status" value="1"/>
</dbReference>
<dbReference type="GO" id="GO:0006298">
    <property type="term" value="P:mismatch repair"/>
    <property type="evidence" value="ECO:0007669"/>
    <property type="project" value="InterPro"/>
</dbReference>
<feature type="binding site" evidence="4">
    <location>
        <begin position="510"/>
        <end position="517"/>
    </location>
    <ligand>
        <name>ATP</name>
        <dbReference type="ChEBI" id="CHEBI:30616"/>
    </ligand>
</feature>
<dbReference type="InterPro" id="IPR010994">
    <property type="entry name" value="RuvA_2-like"/>
</dbReference>
<keyword evidence="3 4" id="KW-0238">DNA-binding</keyword>
<dbReference type="GO" id="GO:0005524">
    <property type="term" value="F:ATP binding"/>
    <property type="evidence" value="ECO:0007669"/>
    <property type="project" value="UniProtKB-UniRule"/>
</dbReference>
<evidence type="ECO:0000313" key="8">
    <source>
        <dbReference type="Proteomes" id="UP000050360"/>
    </source>
</evidence>
<organism evidence="7 8">
    <name type="scientific">Candidatus Methanoperedens nitratireducens</name>
    <dbReference type="NCBI Taxonomy" id="1392998"/>
    <lineage>
        <taxon>Archaea</taxon>
        <taxon>Methanobacteriati</taxon>
        <taxon>Methanobacteriota</taxon>
        <taxon>Stenosarchaea group</taxon>
        <taxon>Methanomicrobia</taxon>
        <taxon>Methanosarcinales</taxon>
        <taxon>ANME-2 cluster</taxon>
        <taxon>Candidatus Methanoperedentaceae</taxon>
        <taxon>Candidatus Methanoperedens</taxon>
    </lineage>
</organism>
<feature type="domain" description="Helix-hairpin-helix DNA-binding motif class 1" evidence="5">
    <location>
        <begin position="39"/>
        <end position="58"/>
    </location>
</feature>
<accession>A0A0P8AFN0</accession>
<name>A0A0P8AFN0_9EURY</name>
<evidence type="ECO:0000256" key="3">
    <source>
        <dbReference type="ARBA" id="ARBA00023125"/>
    </source>
</evidence>
<dbReference type="HAMAP" id="MF_00971">
    <property type="entry name" value="MutS2_archaea"/>
    <property type="match status" value="1"/>
</dbReference>
<dbReference type="EMBL" id="LKCM01000179">
    <property type="protein sequence ID" value="KPQ43107.1"/>
    <property type="molecule type" value="Genomic_DNA"/>
</dbReference>
<dbReference type="FunFam" id="3.40.50.300:FF:002865">
    <property type="entry name" value="DNA-binding protein MutS2"/>
    <property type="match status" value="1"/>
</dbReference>
<dbReference type="InterPro" id="IPR027417">
    <property type="entry name" value="P-loop_NTPase"/>
</dbReference>
<dbReference type="Proteomes" id="UP000050360">
    <property type="component" value="Unassembled WGS sequence"/>
</dbReference>
<keyword evidence="2 4" id="KW-0067">ATP-binding</keyword>
<evidence type="ECO:0000256" key="4">
    <source>
        <dbReference type="HAMAP-Rule" id="MF_00971"/>
    </source>
</evidence>
<evidence type="ECO:0000259" key="6">
    <source>
        <dbReference type="SMART" id="SM00534"/>
    </source>
</evidence>
<dbReference type="SMART" id="SM00278">
    <property type="entry name" value="HhH1"/>
    <property type="match status" value="2"/>
</dbReference>
<dbReference type="SUPFAM" id="SSF52540">
    <property type="entry name" value="P-loop containing nucleoside triphosphate hydrolases"/>
    <property type="match status" value="1"/>
</dbReference>
<dbReference type="InterPro" id="IPR045076">
    <property type="entry name" value="MutS"/>
</dbReference>
<dbReference type="GO" id="GO:0016787">
    <property type="term" value="F:hydrolase activity"/>
    <property type="evidence" value="ECO:0007669"/>
    <property type="project" value="UniProtKB-KW"/>
</dbReference>
<evidence type="ECO:0000256" key="1">
    <source>
        <dbReference type="ARBA" id="ARBA00022741"/>
    </source>
</evidence>
<comment type="function">
    <text evidence="4">Has ATPase and non-specific DNA-binding activities.</text>
</comment>
<comment type="cofactor">
    <cofactor evidence="4">
        <name>a divalent metal cation</name>
        <dbReference type="ChEBI" id="CHEBI:60240"/>
    </cofactor>
</comment>
<dbReference type="SUPFAM" id="SSF47781">
    <property type="entry name" value="RuvA domain 2-like"/>
    <property type="match status" value="1"/>
</dbReference>
<dbReference type="PATRIC" id="fig|1719120.3.peg.2543"/>
<dbReference type="GO" id="GO:0140664">
    <property type="term" value="F:ATP-dependent DNA damage sensor activity"/>
    <property type="evidence" value="ECO:0007669"/>
    <property type="project" value="InterPro"/>
</dbReference>
<dbReference type="PANTHER" id="PTHR11361">
    <property type="entry name" value="DNA MISMATCH REPAIR PROTEIN MUTS FAMILY MEMBER"/>
    <property type="match status" value="1"/>
</dbReference>
<dbReference type="InterPro" id="IPR012401">
    <property type="entry name" value="DNA-bd_MutS2_arc"/>
</dbReference>
<comment type="caution">
    <text evidence="7">The sequence shown here is derived from an EMBL/GenBank/DDBJ whole genome shotgun (WGS) entry which is preliminary data.</text>
</comment>
<gene>
    <name evidence="4" type="primary">mutS2</name>
    <name evidence="7" type="ORF">MPEBLZ_02331</name>
</gene>
<feature type="domain" description="Helix-hairpin-helix DNA-binding motif class 1" evidence="5">
    <location>
        <begin position="3"/>
        <end position="22"/>
    </location>
</feature>
<dbReference type="Pfam" id="PF14520">
    <property type="entry name" value="HHH_5"/>
    <property type="match status" value="1"/>
</dbReference>
<dbReference type="GO" id="GO:0030983">
    <property type="term" value="F:mismatched DNA binding"/>
    <property type="evidence" value="ECO:0007669"/>
    <property type="project" value="InterPro"/>
</dbReference>
<dbReference type="Gene3D" id="1.10.150.20">
    <property type="entry name" value="5' to 3' exonuclease, C-terminal subdomain"/>
    <property type="match status" value="1"/>
</dbReference>
<dbReference type="InterPro" id="IPR003583">
    <property type="entry name" value="Hlx-hairpin-Hlx_DNA-bd_motif"/>
</dbReference>
<keyword evidence="4" id="KW-0378">Hydrolase</keyword>
<reference evidence="7 8" key="1">
    <citation type="submission" date="2015-09" db="EMBL/GenBank/DDBJ databases">
        <title>A metagenomics-based metabolic model of nitrate-dependent anaerobic oxidation of methane by Methanoperedens-like archaea.</title>
        <authorList>
            <person name="Arshad A."/>
            <person name="Speth D.R."/>
            <person name="De Graaf R.M."/>
            <person name="Op Den Camp H.J."/>
            <person name="Jetten M.S."/>
            <person name="Welte C.U."/>
        </authorList>
    </citation>
    <scope>NUCLEOTIDE SEQUENCE [LARGE SCALE GENOMIC DNA]</scope>
</reference>
<dbReference type="InterPro" id="IPR000432">
    <property type="entry name" value="DNA_mismatch_repair_MutS_C"/>
</dbReference>
<dbReference type="SMART" id="SM00534">
    <property type="entry name" value="MUTSac"/>
    <property type="match status" value="1"/>
</dbReference>
<keyword evidence="1 4" id="KW-0547">Nucleotide-binding</keyword>
<dbReference type="PIRSF" id="PIRSF029254">
    <property type="entry name" value="MutS_C_archaeal"/>
    <property type="match status" value="1"/>
</dbReference>
<dbReference type="Gene3D" id="3.40.50.300">
    <property type="entry name" value="P-loop containing nucleotide triphosphate hydrolases"/>
    <property type="match status" value="1"/>
</dbReference>
<dbReference type="AlphaFoldDB" id="A0A0P8AFN0"/>
<evidence type="ECO:0000256" key="2">
    <source>
        <dbReference type="ARBA" id="ARBA00022840"/>
    </source>
</evidence>
<sequence length="689" mass="76659">MITTLKSIPRIGEKTARRLVEHFGSEKQAIDAIISQDIAAISELEGMTEKSAISLVLEAIAIDEGAGVRDFLKTNEAFDFYERLLELIKGFAHTDHARSKLSLYFPYPSRKKEKILHIQKEVRGILEIAGKLDEKELSFLLSKIKPLKTNLNIPVIRDRVIIATNTEEFEAAKKFPVSVQLVSDRREIADIARGYSYVILGTNLAGLDLPEDIEVDFLDIKKLETWQVAPEKELAFFTKNLEAITCSIGVFNKIRQHAPYFCEKIKPGDIQQLSSGIMKLSGETDIKSGLDNEIDRCKSIIDRLSDTVTNSQQQANIEFGSLIEKSSITVKGFDMLTAMDGSINRLLEKEIREKYNTVTANTLRGIVAELDLNPAESQYVNTFFNEEISHPIKINIRGVEGLKNHLLRSIASRKIVILRNNARFLSNLKETASLLVREVLDFDVGYAIACFSKKFALNIPHIQSDNGIGIKRGSNLFLANAVPIDYAIGRCSMNSGIGKLKDARVVLLSGVNSGGKTSTLDLLAQVAILAHMGYPVPAQECELGLVEEFYYFGKSKGTMDAGAFESTVKDFSAVSNNKTKIVLTDEMESITEPGASAKIISGILEELDDNNGIGVFVSHLAESILKNTTHNIRVDGIEAKGLDENLNLIVDRNPRYNYLARSTPELIVERLARKYTDIEFYGKLLKKFK</sequence>
<evidence type="ECO:0000259" key="5">
    <source>
        <dbReference type="SMART" id="SM00278"/>
    </source>
</evidence>
<proteinExistence type="inferred from homology"/>
<evidence type="ECO:0000313" key="7">
    <source>
        <dbReference type="EMBL" id="KPQ43107.1"/>
    </source>
</evidence>